<dbReference type="PANTHER" id="PTHR30537">
    <property type="entry name" value="HTH-TYPE TRANSCRIPTIONAL REGULATOR"/>
    <property type="match status" value="1"/>
</dbReference>
<dbReference type="PROSITE" id="PS50931">
    <property type="entry name" value="HTH_LYSR"/>
    <property type="match status" value="1"/>
</dbReference>
<keyword evidence="7" id="KW-1185">Reference proteome</keyword>
<comment type="similarity">
    <text evidence="1">Belongs to the LysR transcriptional regulatory family.</text>
</comment>
<evidence type="ECO:0000256" key="2">
    <source>
        <dbReference type="ARBA" id="ARBA00023015"/>
    </source>
</evidence>
<dbReference type="Pfam" id="PF03466">
    <property type="entry name" value="LysR_substrate"/>
    <property type="match status" value="1"/>
</dbReference>
<sequence>MDQPDWNQLKAFLETAEAGSLSAAARKLGLTQPTLSRQVAAIERQLGVTLFERGGKALVPTATGLALLEHARVMGAAAEDLRLAATGQSQAVDGVVTISASEAVAAHLLPAVLLRLRQQAPGIVIDLVASDALSDLRRREADIAVRHLRPAQPDLIGRFVRDAQAGFYASTAWVQQHGHPRTAAQAAQHAFVGSDRAGRYLGYLRQHGLPLSDANFSCYAENTMAHWALVRQGLGIGAMMVEIGRATPGVVQVLDDVPPVVFPIWLVTHRELRTARRIRLVFDLLADALLPQPLSPPAAAPAPPAPARRASGR</sequence>
<dbReference type="InterPro" id="IPR005119">
    <property type="entry name" value="LysR_subst-bd"/>
</dbReference>
<dbReference type="InterPro" id="IPR036390">
    <property type="entry name" value="WH_DNA-bd_sf"/>
</dbReference>
<dbReference type="GO" id="GO:0043565">
    <property type="term" value="F:sequence-specific DNA binding"/>
    <property type="evidence" value="ECO:0007669"/>
    <property type="project" value="TreeGrafter"/>
</dbReference>
<name>A0A480AN02_9BURK</name>
<dbReference type="EMBL" id="BJCL01000004">
    <property type="protein sequence ID" value="GCL62974.1"/>
    <property type="molecule type" value="Genomic_DNA"/>
</dbReference>
<dbReference type="Gene3D" id="3.40.190.290">
    <property type="match status" value="1"/>
</dbReference>
<proteinExistence type="inferred from homology"/>
<organism evidence="6 7">
    <name type="scientific">Pseudaquabacterium pictum</name>
    <dbReference type="NCBI Taxonomy" id="2315236"/>
    <lineage>
        <taxon>Bacteria</taxon>
        <taxon>Pseudomonadati</taxon>
        <taxon>Pseudomonadota</taxon>
        <taxon>Betaproteobacteria</taxon>
        <taxon>Burkholderiales</taxon>
        <taxon>Sphaerotilaceae</taxon>
        <taxon>Pseudaquabacterium</taxon>
    </lineage>
</organism>
<dbReference type="Pfam" id="PF00126">
    <property type="entry name" value="HTH_1"/>
    <property type="match status" value="1"/>
</dbReference>
<evidence type="ECO:0000256" key="4">
    <source>
        <dbReference type="ARBA" id="ARBA00023163"/>
    </source>
</evidence>
<dbReference type="Proteomes" id="UP000301751">
    <property type="component" value="Unassembled WGS sequence"/>
</dbReference>
<dbReference type="Gene3D" id="1.10.10.10">
    <property type="entry name" value="Winged helix-like DNA-binding domain superfamily/Winged helix DNA-binding domain"/>
    <property type="match status" value="1"/>
</dbReference>
<dbReference type="InterPro" id="IPR036388">
    <property type="entry name" value="WH-like_DNA-bd_sf"/>
</dbReference>
<dbReference type="SUPFAM" id="SSF46785">
    <property type="entry name" value="Winged helix' DNA-binding domain"/>
    <property type="match status" value="1"/>
</dbReference>
<dbReference type="GO" id="GO:0006351">
    <property type="term" value="P:DNA-templated transcription"/>
    <property type="evidence" value="ECO:0007669"/>
    <property type="project" value="TreeGrafter"/>
</dbReference>
<evidence type="ECO:0000259" key="5">
    <source>
        <dbReference type="PROSITE" id="PS50931"/>
    </source>
</evidence>
<dbReference type="OrthoDB" id="9072091at2"/>
<keyword evidence="2" id="KW-0805">Transcription regulation</keyword>
<dbReference type="RefSeq" id="WP_137732727.1">
    <property type="nucleotide sequence ID" value="NZ_BJCL01000004.1"/>
</dbReference>
<dbReference type="FunFam" id="1.10.10.10:FF:000001">
    <property type="entry name" value="LysR family transcriptional regulator"/>
    <property type="match status" value="1"/>
</dbReference>
<feature type="domain" description="HTH lysR-type" evidence="5">
    <location>
        <begin position="4"/>
        <end position="61"/>
    </location>
</feature>
<evidence type="ECO:0000313" key="7">
    <source>
        <dbReference type="Proteomes" id="UP000301751"/>
    </source>
</evidence>
<comment type="caution">
    <text evidence="6">The sequence shown here is derived from an EMBL/GenBank/DDBJ whole genome shotgun (WGS) entry which is preliminary data.</text>
</comment>
<dbReference type="PANTHER" id="PTHR30537:SF3">
    <property type="entry name" value="TRANSCRIPTIONAL REGULATORY PROTEIN"/>
    <property type="match status" value="1"/>
</dbReference>
<dbReference type="AlphaFoldDB" id="A0A480AN02"/>
<keyword evidence="3" id="KW-0238">DNA-binding</keyword>
<dbReference type="PRINTS" id="PR00039">
    <property type="entry name" value="HTHLYSR"/>
</dbReference>
<accession>A0A480AN02</accession>
<keyword evidence="4" id="KW-0804">Transcription</keyword>
<dbReference type="GO" id="GO:0003700">
    <property type="term" value="F:DNA-binding transcription factor activity"/>
    <property type="evidence" value="ECO:0007669"/>
    <property type="project" value="InterPro"/>
</dbReference>
<evidence type="ECO:0000256" key="3">
    <source>
        <dbReference type="ARBA" id="ARBA00023125"/>
    </source>
</evidence>
<evidence type="ECO:0000256" key="1">
    <source>
        <dbReference type="ARBA" id="ARBA00009437"/>
    </source>
</evidence>
<protein>
    <submittedName>
        <fullName evidence="6">LysR family transcriptional regulator</fullName>
    </submittedName>
</protein>
<reference evidence="7" key="1">
    <citation type="submission" date="2019-03" db="EMBL/GenBank/DDBJ databases">
        <title>Aquabacterium pictum sp.nov., the first bacteriochlorophyll a-containing freshwater bacterium in the genus Aquabacterium of the class Betaproteobacteria.</title>
        <authorList>
            <person name="Hirose S."/>
            <person name="Tank M."/>
            <person name="Hara E."/>
            <person name="Tamaki H."/>
            <person name="Takaichi S."/>
            <person name="Haruta S."/>
            <person name="Hanada S."/>
        </authorList>
    </citation>
    <scope>NUCLEOTIDE SEQUENCE [LARGE SCALE GENOMIC DNA]</scope>
    <source>
        <strain evidence="7">W35</strain>
    </source>
</reference>
<gene>
    <name evidence="6" type="ORF">AQPW35_20550</name>
</gene>
<dbReference type="SUPFAM" id="SSF53850">
    <property type="entry name" value="Periplasmic binding protein-like II"/>
    <property type="match status" value="1"/>
</dbReference>
<evidence type="ECO:0000313" key="6">
    <source>
        <dbReference type="EMBL" id="GCL62974.1"/>
    </source>
</evidence>
<dbReference type="InterPro" id="IPR058163">
    <property type="entry name" value="LysR-type_TF_proteobact-type"/>
</dbReference>
<dbReference type="InterPro" id="IPR000847">
    <property type="entry name" value="LysR_HTH_N"/>
</dbReference>